<evidence type="ECO:0000256" key="1">
    <source>
        <dbReference type="SAM" id="Phobius"/>
    </source>
</evidence>
<protein>
    <submittedName>
        <fullName evidence="2">Uncharacterized protein</fullName>
    </submittedName>
</protein>
<keyword evidence="1" id="KW-0812">Transmembrane</keyword>
<gene>
    <name evidence="2" type="ORF">EZJ43_10590</name>
</gene>
<comment type="caution">
    <text evidence="2">The sequence shown here is derived from an EMBL/GenBank/DDBJ whole genome shotgun (WGS) entry which is preliminary data.</text>
</comment>
<accession>A0A4R5MLY4</accession>
<proteinExistence type="predicted"/>
<feature type="transmembrane region" description="Helical" evidence="1">
    <location>
        <begin position="20"/>
        <end position="40"/>
    </location>
</feature>
<sequence length="119" mass="13591">MPIILIGIITSIVTFFQNPSMITGLLAVAFILILFATYFARTYALKAQDRAARAEEKLRYFIMAGKSFPNEMTMSQILALRFASDEEYLLLVQRAITEKLSADDIKKSVKNWRADNHRI</sequence>
<keyword evidence="1" id="KW-0472">Membrane</keyword>
<dbReference type="Proteomes" id="UP000295668">
    <property type="component" value="Unassembled WGS sequence"/>
</dbReference>
<evidence type="ECO:0000313" key="3">
    <source>
        <dbReference type="Proteomes" id="UP000295668"/>
    </source>
</evidence>
<dbReference type="EMBL" id="SJCY01000006">
    <property type="protein sequence ID" value="TDG36119.1"/>
    <property type="molecule type" value="Genomic_DNA"/>
</dbReference>
<organism evidence="2 3">
    <name type="scientific">Pedobacter changchengzhani</name>
    <dbReference type="NCBI Taxonomy" id="2529274"/>
    <lineage>
        <taxon>Bacteria</taxon>
        <taxon>Pseudomonadati</taxon>
        <taxon>Bacteroidota</taxon>
        <taxon>Sphingobacteriia</taxon>
        <taxon>Sphingobacteriales</taxon>
        <taxon>Sphingobacteriaceae</taxon>
        <taxon>Pedobacter</taxon>
    </lineage>
</organism>
<reference evidence="2 3" key="1">
    <citation type="submission" date="2019-02" db="EMBL/GenBank/DDBJ databases">
        <title>Pedobacter sp. nov., a novel speices isolated from soil of pinguins habitat in Antarcitica.</title>
        <authorList>
            <person name="He R.-H."/>
        </authorList>
    </citation>
    <scope>NUCLEOTIDE SEQUENCE [LARGE SCALE GENOMIC DNA]</scope>
    <source>
        <strain evidence="2 3">E01020</strain>
    </source>
</reference>
<dbReference type="OrthoDB" id="765463at2"/>
<dbReference type="AlphaFoldDB" id="A0A4R5MLY4"/>
<keyword evidence="3" id="KW-1185">Reference proteome</keyword>
<name>A0A4R5MLY4_9SPHI</name>
<keyword evidence="1" id="KW-1133">Transmembrane helix</keyword>
<dbReference type="Pfam" id="PF20136">
    <property type="entry name" value="DUF6526"/>
    <property type="match status" value="1"/>
</dbReference>
<dbReference type="InterPro" id="IPR045385">
    <property type="entry name" value="DUF6526"/>
</dbReference>
<evidence type="ECO:0000313" key="2">
    <source>
        <dbReference type="EMBL" id="TDG36119.1"/>
    </source>
</evidence>